<dbReference type="GO" id="GO:0006227">
    <property type="term" value="P:dUDP biosynthetic process"/>
    <property type="evidence" value="ECO:0007669"/>
    <property type="project" value="TreeGrafter"/>
</dbReference>
<dbReference type="CDD" id="cd01672">
    <property type="entry name" value="TMPK"/>
    <property type="match status" value="1"/>
</dbReference>
<accession>A0A507BXF8</accession>
<comment type="pathway">
    <text evidence="1">Pyrimidine metabolism; dTTP biosynthesis.</text>
</comment>
<dbReference type="SUPFAM" id="SSF52540">
    <property type="entry name" value="P-loop containing nucleoside triphosphate hydrolases"/>
    <property type="match status" value="1"/>
</dbReference>
<keyword evidence="7" id="KW-0547">Nucleotide-binding</keyword>
<dbReference type="GO" id="GO:0006233">
    <property type="term" value="P:dTDP biosynthetic process"/>
    <property type="evidence" value="ECO:0007669"/>
    <property type="project" value="InterPro"/>
</dbReference>
<keyword evidence="8 11" id="KW-0418">Kinase</keyword>
<evidence type="ECO:0000313" key="12">
    <source>
        <dbReference type="Proteomes" id="UP000319731"/>
    </source>
</evidence>
<dbReference type="Proteomes" id="UP000319731">
    <property type="component" value="Unassembled WGS sequence"/>
</dbReference>
<dbReference type="GO" id="GO:0005829">
    <property type="term" value="C:cytosol"/>
    <property type="evidence" value="ECO:0007669"/>
    <property type="project" value="TreeGrafter"/>
</dbReference>
<dbReference type="InterPro" id="IPR027417">
    <property type="entry name" value="P-loop_NTPase"/>
</dbReference>
<dbReference type="EC" id="2.7.4.9" evidence="3"/>
<dbReference type="PANTHER" id="PTHR10344">
    <property type="entry name" value="THYMIDYLATE KINASE"/>
    <property type="match status" value="1"/>
</dbReference>
<keyword evidence="9" id="KW-0067">ATP-binding</keyword>
<dbReference type="GO" id="GO:0004798">
    <property type="term" value="F:dTMP kinase activity"/>
    <property type="evidence" value="ECO:0007669"/>
    <property type="project" value="UniProtKB-EC"/>
</dbReference>
<dbReference type="HAMAP" id="MF_00165">
    <property type="entry name" value="Thymidylate_kinase"/>
    <property type="match status" value="1"/>
</dbReference>
<dbReference type="GO" id="GO:0005524">
    <property type="term" value="F:ATP binding"/>
    <property type="evidence" value="ECO:0007669"/>
    <property type="project" value="UniProtKB-KW"/>
</dbReference>
<dbReference type="Gene3D" id="3.40.50.300">
    <property type="entry name" value="P-loop containing nucleotide triphosphate hydrolases"/>
    <property type="match status" value="1"/>
</dbReference>
<dbReference type="GO" id="GO:0006235">
    <property type="term" value="P:dTTP biosynthetic process"/>
    <property type="evidence" value="ECO:0007669"/>
    <property type="project" value="TreeGrafter"/>
</dbReference>
<dbReference type="GeneID" id="42004861"/>
<sequence>MLSPTSRRGALIVFEGGDRSGKSTQAATCRDKLIKCGHHAVLLRYPDRTTPTGQIIDRYLKREIELDDRAVHLLFSANRWESMKSMRETLASGTTILSDRYAYSGVAYSAAKGLNLQWCKSPDQGLIAPDAVIYLEVPTETAASRGDFGNERYETMDLQGRVRVMFENLKEPSWKILDAHKPIDALAEQVQAIVSETMERVADEPIHEDLWL</sequence>
<evidence type="ECO:0000256" key="4">
    <source>
        <dbReference type="ARBA" id="ARBA00017144"/>
    </source>
</evidence>
<evidence type="ECO:0000256" key="6">
    <source>
        <dbReference type="ARBA" id="ARBA00022727"/>
    </source>
</evidence>
<dbReference type="PANTHER" id="PTHR10344:SF1">
    <property type="entry name" value="THYMIDYLATE KINASE"/>
    <property type="match status" value="1"/>
</dbReference>
<keyword evidence="5" id="KW-0808">Transferase</keyword>
<comment type="similarity">
    <text evidence="2">Belongs to the thymidylate kinase family.</text>
</comment>
<dbReference type="STRING" id="1806994.A0A507BXF8"/>
<feature type="domain" description="Thymidylate kinase-like" evidence="10">
    <location>
        <begin position="14"/>
        <end position="189"/>
    </location>
</feature>
<evidence type="ECO:0000256" key="9">
    <source>
        <dbReference type="ARBA" id="ARBA00022840"/>
    </source>
</evidence>
<reference evidence="11 12" key="1">
    <citation type="journal article" date="2019" name="Sci. Rep.">
        <title>Comparative genomics of chytrid fungi reveal insights into the obligate biotrophic and pathogenic lifestyle of Synchytrium endobioticum.</title>
        <authorList>
            <person name="van de Vossenberg B.T.L.H."/>
            <person name="Warris S."/>
            <person name="Nguyen H.D.T."/>
            <person name="van Gent-Pelzer M.P.E."/>
            <person name="Joly D.L."/>
            <person name="van de Geest H.C."/>
            <person name="Bonants P.J.M."/>
            <person name="Smith D.S."/>
            <person name="Levesque C.A."/>
            <person name="van der Lee T.A.J."/>
        </authorList>
    </citation>
    <scope>NUCLEOTIDE SEQUENCE [LARGE SCALE GENOMIC DNA]</scope>
    <source>
        <strain evidence="11 12">JEL517</strain>
    </source>
</reference>
<proteinExistence type="inferred from homology"/>
<protein>
    <recommendedName>
        <fullName evidence="4">Thymidylate kinase</fullName>
        <ecNumber evidence="3">2.7.4.9</ecNumber>
    </recommendedName>
</protein>
<evidence type="ECO:0000256" key="3">
    <source>
        <dbReference type="ARBA" id="ARBA00012980"/>
    </source>
</evidence>
<dbReference type="InterPro" id="IPR039430">
    <property type="entry name" value="Thymidylate_kin-like_dom"/>
</dbReference>
<evidence type="ECO:0000256" key="8">
    <source>
        <dbReference type="ARBA" id="ARBA00022777"/>
    </source>
</evidence>
<dbReference type="GO" id="GO:0005634">
    <property type="term" value="C:nucleus"/>
    <property type="evidence" value="ECO:0007669"/>
    <property type="project" value="TreeGrafter"/>
</dbReference>
<dbReference type="FunFam" id="3.40.50.300:FF:000679">
    <property type="entry name" value="Thymidylate kinase"/>
    <property type="match status" value="1"/>
</dbReference>
<dbReference type="AlphaFoldDB" id="A0A507BXF8"/>
<evidence type="ECO:0000259" key="10">
    <source>
        <dbReference type="Pfam" id="PF02223"/>
    </source>
</evidence>
<evidence type="ECO:0000256" key="7">
    <source>
        <dbReference type="ARBA" id="ARBA00022741"/>
    </source>
</evidence>
<keyword evidence="12" id="KW-1185">Reference proteome</keyword>
<dbReference type="NCBIfam" id="TIGR00041">
    <property type="entry name" value="DTMP_kinase"/>
    <property type="match status" value="1"/>
</dbReference>
<evidence type="ECO:0000256" key="2">
    <source>
        <dbReference type="ARBA" id="ARBA00009776"/>
    </source>
</evidence>
<organism evidence="11 12">
    <name type="scientific">Synchytrium microbalum</name>
    <dbReference type="NCBI Taxonomy" id="1806994"/>
    <lineage>
        <taxon>Eukaryota</taxon>
        <taxon>Fungi</taxon>
        <taxon>Fungi incertae sedis</taxon>
        <taxon>Chytridiomycota</taxon>
        <taxon>Chytridiomycota incertae sedis</taxon>
        <taxon>Chytridiomycetes</taxon>
        <taxon>Synchytriales</taxon>
        <taxon>Synchytriaceae</taxon>
        <taxon>Synchytrium</taxon>
    </lineage>
</organism>
<evidence type="ECO:0000256" key="1">
    <source>
        <dbReference type="ARBA" id="ARBA00004992"/>
    </source>
</evidence>
<dbReference type="PROSITE" id="PS01331">
    <property type="entry name" value="THYMIDYLATE_KINASE"/>
    <property type="match status" value="1"/>
</dbReference>
<keyword evidence="6" id="KW-0545">Nucleotide biosynthesis</keyword>
<dbReference type="Pfam" id="PF02223">
    <property type="entry name" value="Thymidylate_kin"/>
    <property type="match status" value="1"/>
</dbReference>
<dbReference type="GO" id="GO:0004550">
    <property type="term" value="F:nucleoside diphosphate kinase activity"/>
    <property type="evidence" value="ECO:0007669"/>
    <property type="project" value="TreeGrafter"/>
</dbReference>
<gene>
    <name evidence="11" type="primary">CDC8</name>
    <name evidence="11" type="ORF">SmJEL517_g03636</name>
</gene>
<dbReference type="InterPro" id="IPR018094">
    <property type="entry name" value="Thymidylate_kinase"/>
</dbReference>
<dbReference type="EMBL" id="QEAO01000020">
    <property type="protein sequence ID" value="TPX33477.1"/>
    <property type="molecule type" value="Genomic_DNA"/>
</dbReference>
<evidence type="ECO:0000256" key="5">
    <source>
        <dbReference type="ARBA" id="ARBA00022679"/>
    </source>
</evidence>
<dbReference type="RefSeq" id="XP_031024452.1">
    <property type="nucleotide sequence ID" value="XM_031169564.1"/>
</dbReference>
<evidence type="ECO:0000313" key="11">
    <source>
        <dbReference type="EMBL" id="TPX33477.1"/>
    </source>
</evidence>
<dbReference type="OrthoDB" id="425602at2759"/>
<name>A0A507BXF8_9FUNG</name>
<dbReference type="InterPro" id="IPR018095">
    <property type="entry name" value="Thymidylate_kin_CS"/>
</dbReference>
<dbReference type="GO" id="GO:0005739">
    <property type="term" value="C:mitochondrion"/>
    <property type="evidence" value="ECO:0007669"/>
    <property type="project" value="TreeGrafter"/>
</dbReference>
<comment type="caution">
    <text evidence="11">The sequence shown here is derived from an EMBL/GenBank/DDBJ whole genome shotgun (WGS) entry which is preliminary data.</text>
</comment>